<keyword evidence="3" id="KW-0479">Metal-binding</keyword>
<dbReference type="PANTHER" id="PTHR35038">
    <property type="entry name" value="DISSIMILATORY SULFITE REDUCTASE SIRA"/>
    <property type="match status" value="1"/>
</dbReference>
<dbReference type="InterPro" id="IPR010177">
    <property type="entry name" value="Paired_CXXCH_1"/>
</dbReference>
<dbReference type="InterPro" id="IPR010176">
    <property type="entry name" value="C4xCH_C2xCH_motif_GEOSU"/>
</dbReference>
<keyword evidence="4 7" id="KW-0732">Signal</keyword>
<evidence type="ECO:0000256" key="4">
    <source>
        <dbReference type="ARBA" id="ARBA00022729"/>
    </source>
</evidence>
<evidence type="ECO:0000256" key="1">
    <source>
        <dbReference type="ARBA" id="ARBA00022448"/>
    </source>
</evidence>
<accession>A0A6V8NA88</accession>
<dbReference type="PANTHER" id="PTHR35038:SF6">
    <property type="entry name" value="SURFACE LOCALIZED DECAHEME CYTOCHROME C LIPOPROTEIN"/>
    <property type="match status" value="1"/>
</dbReference>
<keyword evidence="5" id="KW-0249">Electron transport</keyword>
<dbReference type="Gene3D" id="1.10.1130.10">
    <property type="entry name" value="Flavocytochrome C3, Chain A"/>
    <property type="match status" value="1"/>
</dbReference>
<dbReference type="InterPro" id="IPR038266">
    <property type="entry name" value="NapC/NirT_cytc_sf"/>
</dbReference>
<dbReference type="GO" id="GO:0016491">
    <property type="term" value="F:oxidoreductase activity"/>
    <property type="evidence" value="ECO:0007669"/>
    <property type="project" value="TreeGrafter"/>
</dbReference>
<organism evidence="9 10">
    <name type="scientific">Geomonas limicola</name>
    <dbReference type="NCBI Taxonomy" id="2740186"/>
    <lineage>
        <taxon>Bacteria</taxon>
        <taxon>Pseudomonadati</taxon>
        <taxon>Thermodesulfobacteriota</taxon>
        <taxon>Desulfuromonadia</taxon>
        <taxon>Geobacterales</taxon>
        <taxon>Geobacteraceae</taxon>
        <taxon>Geomonas</taxon>
    </lineage>
</organism>
<evidence type="ECO:0000256" key="3">
    <source>
        <dbReference type="ARBA" id="ARBA00022723"/>
    </source>
</evidence>
<evidence type="ECO:0000256" key="2">
    <source>
        <dbReference type="ARBA" id="ARBA00022617"/>
    </source>
</evidence>
<dbReference type="AlphaFoldDB" id="A0A6V8NA88"/>
<keyword evidence="2" id="KW-0349">Heme</keyword>
<name>A0A6V8NA88_9BACT</name>
<evidence type="ECO:0000256" key="7">
    <source>
        <dbReference type="SAM" id="SignalP"/>
    </source>
</evidence>
<proteinExistence type="predicted"/>
<evidence type="ECO:0000259" key="8">
    <source>
        <dbReference type="Pfam" id="PF09699"/>
    </source>
</evidence>
<sequence>MKRLLFITLCIGVLGILTSINVGAVDAPHVSSCITCHNSTAPADSNVINGNCLTCHSTTGSSVYKFSATDQVNTSHRWTGSVSNPGAGAQAPADGAMVQGQDYSGSQLACTNCHNPHVNKNTRYLRVANDTDQMCFDCHRSRVTSVAATGSHPVLVGYSSAAKAAPAKFVGTTPVNANPNNPTSDLGSKMSADGKVICSTCHRVHSADSRSSNYVNGFKNLSTGDGNLLRTNPRGATVAVGTPDQINLCTNCHAGKTNHNGIGQDIQCIDCHGAHVDYDPNDPTGSLGPNIKLIRRNLPGKSKQVFFRYTGSRMEYKNAAGTGVCEGCHTPPASIAEHASTDPTVCKRCHTHNSPKGSFTASCDTCHGNPPTVTKWFDPGTVHPNYTNCSMCHNMDPTVHQNGVLDVYKTCNGCHGFPPAYANGNPKVNSHGSHSYSCDKCHAVTTSNGTTITNAATHMNGTYDLSAGTGVSFTYQYAATGGTCSNVSCHSGNGIIANVAAVKWGTSLGCNGCHGDSASLATYAHAKHVNPTTGRGYACAACHGATVSGSGTIVNAALHGNGVRDVAAFYNATAGTCATSCHGSSTPNWKTASTGACGTCHNALSTTTGGLIASNAHGAHYNATYGPKFNATSGNSCAACHLYTGELGANHANGLVDLNAGFSKLGTCAGCHNQSTNWAGGKVSCESCHSTAGGALSVINGITAPDKTLAPTSGHGRPGIGQACTGCHDAASGHISTALGTTNRLLSAYTGALNVECNACHQNATKVSAASLNMNTHVTVKGGSANMACALCHEPHGTTNLYMLRSVIKGTAISVSDPINGLVDNTTNLGFCQVCHTQTNHYRAGVPETGHYTSGCLNCHSHNASAGAFKPVGGACDSCHGYPPAPKMPKLAFGVQGVWSSARFEDYSGGGGAHLVAAHIAPNAKPSDGFANCNICHNGGRTGATPYHQMVTPVSTHISNVHVEVDPKYRFGDGFPVYTSAKLVNPPAINATGSCFNTSCHMVKTPRWSIER</sequence>
<feature type="chain" id="PRO_5028232704" evidence="7">
    <location>
        <begin position="25"/>
        <end position="1012"/>
    </location>
</feature>
<dbReference type="EMBL" id="BLXZ01000006">
    <property type="protein sequence ID" value="GFO69512.1"/>
    <property type="molecule type" value="Genomic_DNA"/>
</dbReference>
<dbReference type="SUPFAM" id="SSF48695">
    <property type="entry name" value="Multiheme cytochromes"/>
    <property type="match status" value="4"/>
</dbReference>
<dbReference type="InterPro" id="IPR051829">
    <property type="entry name" value="Multiheme_Cytochr_ET"/>
</dbReference>
<keyword evidence="6" id="KW-0408">Iron</keyword>
<evidence type="ECO:0000313" key="9">
    <source>
        <dbReference type="EMBL" id="GFO69512.1"/>
    </source>
</evidence>
<dbReference type="Gene3D" id="3.90.10.10">
    <property type="entry name" value="Cytochrome C3"/>
    <property type="match status" value="2"/>
</dbReference>
<evidence type="ECO:0000256" key="5">
    <source>
        <dbReference type="ARBA" id="ARBA00022982"/>
    </source>
</evidence>
<dbReference type="InterPro" id="IPR036280">
    <property type="entry name" value="Multihaem_cyt_sf"/>
</dbReference>
<dbReference type="NCBIfam" id="TIGR01905">
    <property type="entry name" value="paired_CXXCH_1"/>
    <property type="match status" value="1"/>
</dbReference>
<dbReference type="Proteomes" id="UP000587586">
    <property type="component" value="Unassembled WGS sequence"/>
</dbReference>
<evidence type="ECO:0000256" key="6">
    <source>
        <dbReference type="ARBA" id="ARBA00023004"/>
    </source>
</evidence>
<dbReference type="Gene3D" id="1.10.3820.10">
    <property type="entry name" value="Di-heme elbow motif domain"/>
    <property type="match status" value="1"/>
</dbReference>
<dbReference type="NCBIfam" id="TIGR01904">
    <property type="entry name" value="GSu_C4xC__C2xCH"/>
    <property type="match status" value="1"/>
</dbReference>
<feature type="domain" description="Doubled CXXCH motif" evidence="8">
    <location>
        <begin position="109"/>
        <end position="141"/>
    </location>
</feature>
<dbReference type="RefSeq" id="WP_183362087.1">
    <property type="nucleotide sequence ID" value="NZ_BLXZ01000006.1"/>
</dbReference>
<gene>
    <name evidence="9" type="primary">omcA_2</name>
    <name evidence="9" type="ORF">GMLC_30910</name>
</gene>
<comment type="caution">
    <text evidence="9">The sequence shown here is derived from an EMBL/GenBank/DDBJ whole genome shotgun (WGS) entry which is preliminary data.</text>
</comment>
<dbReference type="Pfam" id="PF09699">
    <property type="entry name" value="Paired_CXXCH_1"/>
    <property type="match status" value="1"/>
</dbReference>
<reference evidence="10" key="1">
    <citation type="submission" date="2020-06" db="EMBL/GenBank/DDBJ databases">
        <title>Draft genomic sequecing of Geomonas sp. Red745.</title>
        <authorList>
            <person name="Itoh H."/>
            <person name="Xu Z.X."/>
            <person name="Ushijima N."/>
            <person name="Masuda Y."/>
            <person name="Shiratori Y."/>
            <person name="Senoo K."/>
        </authorList>
    </citation>
    <scope>NUCLEOTIDE SEQUENCE [LARGE SCALE GENOMIC DNA]</scope>
    <source>
        <strain evidence="10">Red745</strain>
    </source>
</reference>
<dbReference type="GO" id="GO:0046872">
    <property type="term" value="F:metal ion binding"/>
    <property type="evidence" value="ECO:0007669"/>
    <property type="project" value="UniProtKB-KW"/>
</dbReference>
<keyword evidence="1" id="KW-0813">Transport</keyword>
<evidence type="ECO:0000313" key="10">
    <source>
        <dbReference type="Proteomes" id="UP000587586"/>
    </source>
</evidence>
<dbReference type="Pfam" id="PF09698">
    <property type="entry name" value="GSu_C4xC__C2xCH"/>
    <property type="match status" value="1"/>
</dbReference>
<protein>
    <submittedName>
        <fullName evidence="9">Cytochrome c</fullName>
    </submittedName>
</protein>
<keyword evidence="10" id="KW-1185">Reference proteome</keyword>
<feature type="signal peptide" evidence="7">
    <location>
        <begin position="1"/>
        <end position="24"/>
    </location>
</feature>